<feature type="transmembrane region" description="Helical" evidence="4">
    <location>
        <begin position="174"/>
        <end position="195"/>
    </location>
</feature>
<proteinExistence type="inferred from homology"/>
<feature type="domain" description="Major facilitator superfamily (MFS) profile" evidence="5">
    <location>
        <begin position="249"/>
        <end position="437"/>
    </location>
</feature>
<feature type="transmembrane region" description="Helical" evidence="4">
    <location>
        <begin position="45"/>
        <end position="66"/>
    </location>
</feature>
<dbReference type="Pfam" id="PF07690">
    <property type="entry name" value="MFS_1"/>
    <property type="match status" value="1"/>
</dbReference>
<keyword evidence="4" id="KW-0472">Membrane</keyword>
<dbReference type="AlphaFoldDB" id="A0A067TIY7"/>
<feature type="transmembrane region" description="Helical" evidence="4">
    <location>
        <begin position="376"/>
        <end position="396"/>
    </location>
</feature>
<organism evidence="6 7">
    <name type="scientific">Galerina marginata (strain CBS 339.88)</name>
    <dbReference type="NCBI Taxonomy" id="685588"/>
    <lineage>
        <taxon>Eukaryota</taxon>
        <taxon>Fungi</taxon>
        <taxon>Dikarya</taxon>
        <taxon>Basidiomycota</taxon>
        <taxon>Agaricomycotina</taxon>
        <taxon>Agaricomycetes</taxon>
        <taxon>Agaricomycetidae</taxon>
        <taxon>Agaricales</taxon>
        <taxon>Agaricineae</taxon>
        <taxon>Strophariaceae</taxon>
        <taxon>Galerina</taxon>
    </lineage>
</organism>
<comment type="similarity">
    <text evidence="2">Belongs to the major facilitator superfamily. Monocarboxylate porter (TC 2.A.1.13) family.</text>
</comment>
<gene>
    <name evidence="6" type="ORF">GALMADRAFT_241975</name>
</gene>
<feature type="transmembrane region" description="Helical" evidence="4">
    <location>
        <begin position="112"/>
        <end position="133"/>
    </location>
</feature>
<keyword evidence="4" id="KW-1133">Transmembrane helix</keyword>
<keyword evidence="4" id="KW-0812">Transmembrane</keyword>
<feature type="transmembrane region" description="Helical" evidence="4">
    <location>
        <begin position="408"/>
        <end position="428"/>
    </location>
</feature>
<dbReference type="PANTHER" id="PTHR11360:SF234">
    <property type="entry name" value="MFS-TYPE TRANSPORTER DBAD-RELATED"/>
    <property type="match status" value="1"/>
</dbReference>
<feature type="transmembrane region" description="Helical" evidence="4">
    <location>
        <begin position="284"/>
        <end position="303"/>
    </location>
</feature>
<evidence type="ECO:0000256" key="4">
    <source>
        <dbReference type="SAM" id="Phobius"/>
    </source>
</evidence>
<sequence length="437" mass="47515">MASYLSSEVAATRSQTPESLDVEKKGQITVNSQPPLEFPDGGTQAWLNLLGSFLTQFVTFGYISAFGVYQDFYIREYLTDYSPSDIGWIGGVQILFTFSSGILVGRAFDRGYFRWLISAGAILNALALFMLSLSHKNSFYQVFLTNGVALGLSAGLCYIPSLGIPTQYFLKHRALALGISASGSALGAVLHPIMLNHFFNGPIGFHNGVRISGALNLSLFIVALSLMRTRLPPKTVQQFPVRSWLKEPAYLAMFIGGWFVFLGLFYPIFYLQLSAITHGVNRNFAFYSISILNSASVFGRVIPGIIAPRLGVFNLIVLSTISSGIVATCMVLAKDAVSTTMIAIFYGFFSGAAVGLVPAVVGQLSAHMNEFGTRMGIIFFCAGILGLFATPIAGALLTDQYHWIRADLFAGIALILAGFCFAMSRYFVAKQRGTQRL</sequence>
<feature type="region of interest" description="Disordered" evidence="3">
    <location>
        <begin position="1"/>
        <end position="24"/>
    </location>
</feature>
<feature type="transmembrane region" description="Helical" evidence="4">
    <location>
        <begin position="339"/>
        <end position="364"/>
    </location>
</feature>
<dbReference type="InterPro" id="IPR020846">
    <property type="entry name" value="MFS_dom"/>
</dbReference>
<evidence type="ECO:0000256" key="2">
    <source>
        <dbReference type="ARBA" id="ARBA00006727"/>
    </source>
</evidence>
<dbReference type="Proteomes" id="UP000027222">
    <property type="component" value="Unassembled WGS sequence"/>
</dbReference>
<dbReference type="InterPro" id="IPR036259">
    <property type="entry name" value="MFS_trans_sf"/>
</dbReference>
<dbReference type="GO" id="GO:0016020">
    <property type="term" value="C:membrane"/>
    <property type="evidence" value="ECO:0007669"/>
    <property type="project" value="UniProtKB-SubCell"/>
</dbReference>
<dbReference type="OrthoDB" id="6499973at2759"/>
<dbReference type="PANTHER" id="PTHR11360">
    <property type="entry name" value="MONOCARBOXYLATE TRANSPORTER"/>
    <property type="match status" value="1"/>
</dbReference>
<dbReference type="InterPro" id="IPR050327">
    <property type="entry name" value="Proton-linked_MCT"/>
</dbReference>
<dbReference type="GO" id="GO:0022857">
    <property type="term" value="F:transmembrane transporter activity"/>
    <property type="evidence" value="ECO:0007669"/>
    <property type="project" value="InterPro"/>
</dbReference>
<reference evidence="7" key="1">
    <citation type="journal article" date="2014" name="Proc. Natl. Acad. Sci. U.S.A.">
        <title>Extensive sampling of basidiomycete genomes demonstrates inadequacy of the white-rot/brown-rot paradigm for wood decay fungi.</title>
        <authorList>
            <person name="Riley R."/>
            <person name="Salamov A.A."/>
            <person name="Brown D.W."/>
            <person name="Nagy L.G."/>
            <person name="Floudas D."/>
            <person name="Held B.W."/>
            <person name="Levasseur A."/>
            <person name="Lombard V."/>
            <person name="Morin E."/>
            <person name="Otillar R."/>
            <person name="Lindquist E.A."/>
            <person name="Sun H."/>
            <person name="LaButti K.M."/>
            <person name="Schmutz J."/>
            <person name="Jabbour D."/>
            <person name="Luo H."/>
            <person name="Baker S.E."/>
            <person name="Pisabarro A.G."/>
            <person name="Walton J.D."/>
            <person name="Blanchette R.A."/>
            <person name="Henrissat B."/>
            <person name="Martin F."/>
            <person name="Cullen D."/>
            <person name="Hibbett D.S."/>
            <person name="Grigoriev I.V."/>
        </authorList>
    </citation>
    <scope>NUCLEOTIDE SEQUENCE [LARGE SCALE GENOMIC DNA]</scope>
    <source>
        <strain evidence="7">CBS 339.88</strain>
    </source>
</reference>
<feature type="transmembrane region" description="Helical" evidence="4">
    <location>
        <begin position="207"/>
        <end position="227"/>
    </location>
</feature>
<comment type="subcellular location">
    <subcellularLocation>
        <location evidence="1">Membrane</location>
        <topology evidence="1">Multi-pass membrane protein</topology>
    </subcellularLocation>
</comment>
<dbReference type="SUPFAM" id="SSF103473">
    <property type="entry name" value="MFS general substrate transporter"/>
    <property type="match status" value="1"/>
</dbReference>
<dbReference type="STRING" id="685588.A0A067TIY7"/>
<name>A0A067TIY7_GALM3</name>
<evidence type="ECO:0000313" key="7">
    <source>
        <dbReference type="Proteomes" id="UP000027222"/>
    </source>
</evidence>
<protein>
    <recommendedName>
        <fullName evidence="5">Major facilitator superfamily (MFS) profile domain-containing protein</fullName>
    </recommendedName>
</protein>
<evidence type="ECO:0000313" key="6">
    <source>
        <dbReference type="EMBL" id="KDR79869.1"/>
    </source>
</evidence>
<accession>A0A067TIY7</accession>
<dbReference type="InterPro" id="IPR011701">
    <property type="entry name" value="MFS"/>
</dbReference>
<dbReference type="EMBL" id="KL142372">
    <property type="protein sequence ID" value="KDR79869.1"/>
    <property type="molecule type" value="Genomic_DNA"/>
</dbReference>
<dbReference type="HOGENOM" id="CLU_001265_1_1_1"/>
<dbReference type="CDD" id="cd17352">
    <property type="entry name" value="MFS_MCT_SLC16"/>
    <property type="match status" value="1"/>
</dbReference>
<evidence type="ECO:0000256" key="1">
    <source>
        <dbReference type="ARBA" id="ARBA00004141"/>
    </source>
</evidence>
<evidence type="ECO:0000256" key="3">
    <source>
        <dbReference type="SAM" id="MobiDB-lite"/>
    </source>
</evidence>
<feature type="transmembrane region" description="Helical" evidence="4">
    <location>
        <begin position="86"/>
        <end position="105"/>
    </location>
</feature>
<feature type="transmembrane region" description="Helical" evidence="4">
    <location>
        <begin position="248"/>
        <end position="272"/>
    </location>
</feature>
<keyword evidence="7" id="KW-1185">Reference proteome</keyword>
<feature type="transmembrane region" description="Helical" evidence="4">
    <location>
        <begin position="139"/>
        <end position="162"/>
    </location>
</feature>
<dbReference type="Gene3D" id="1.20.1250.20">
    <property type="entry name" value="MFS general substrate transporter like domains"/>
    <property type="match status" value="2"/>
</dbReference>
<evidence type="ECO:0000259" key="5">
    <source>
        <dbReference type="PROSITE" id="PS50850"/>
    </source>
</evidence>
<feature type="transmembrane region" description="Helical" evidence="4">
    <location>
        <begin position="310"/>
        <end position="333"/>
    </location>
</feature>
<dbReference type="PROSITE" id="PS50850">
    <property type="entry name" value="MFS"/>
    <property type="match status" value="1"/>
</dbReference>